<sequence>MSQLSRNDLIFQKELPESLDNIECPICLQVIIEEPCQASCCGQHFCETCIARVTTSCPYCRASGHNFAVFKDRNFARFLGSQIVYCTNKERTGCEWVGELRQIRTHLSENCGRVRCPHPGCPEEYIQAYKLKRHQEKECPARPYKCKHCGLKDTYIYIRQTHYPECPLFPVECPYKCTTVAKIPRCDVQDHLLVCPLSPVECKYSALGCLMMPLRMNSEEHHLEPHTEVLVETCSRLLCRIEQEKEQSKAEQSNLQRQINYLNTELNKMRADLRSQHDLLHGKVYYDIDDKLSQLIVKHEKLRSDHDQEFIIYIAMI</sequence>
<feature type="domain" description="TRAF-type" evidence="7">
    <location>
        <begin position="161"/>
        <end position="209"/>
    </location>
</feature>
<dbReference type="EnsemblMetazoa" id="XM_011404668.1">
    <property type="protein sequence ID" value="XP_011402970.1"/>
    <property type="gene ID" value="LOC105312204"/>
</dbReference>
<dbReference type="KEGG" id="aqu:105312204"/>
<proteinExistence type="predicted"/>
<protein>
    <recommendedName>
        <fullName evidence="10">RING-type domain-containing protein</fullName>
    </recommendedName>
</protein>
<keyword evidence="2 4" id="KW-0863">Zinc-finger</keyword>
<evidence type="ECO:0000256" key="5">
    <source>
        <dbReference type="SAM" id="Coils"/>
    </source>
</evidence>
<name>A0A1X7V7W2_AMPQE</name>
<accession>A0A1X7V7W2</accession>
<dbReference type="STRING" id="400682.A0A1X7V7W2"/>
<feature type="coiled-coil region" evidence="5">
    <location>
        <begin position="245"/>
        <end position="272"/>
    </location>
</feature>
<evidence type="ECO:0000259" key="6">
    <source>
        <dbReference type="PROSITE" id="PS50089"/>
    </source>
</evidence>
<gene>
    <name evidence="8" type="primary">105312204</name>
</gene>
<feature type="domain" description="RING-type" evidence="6">
    <location>
        <begin position="24"/>
        <end position="61"/>
    </location>
</feature>
<keyword evidence="1 4" id="KW-0479">Metal-binding</keyword>
<dbReference type="SUPFAM" id="SSF57850">
    <property type="entry name" value="RING/U-box"/>
    <property type="match status" value="1"/>
</dbReference>
<reference evidence="8" key="2">
    <citation type="submission" date="2017-05" db="UniProtKB">
        <authorList>
            <consortium name="EnsemblMetazoa"/>
        </authorList>
    </citation>
    <scope>IDENTIFICATION</scope>
</reference>
<dbReference type="Gene3D" id="3.30.40.10">
    <property type="entry name" value="Zinc/RING finger domain, C3HC4 (zinc finger)"/>
    <property type="match status" value="3"/>
</dbReference>
<evidence type="ECO:0000313" key="9">
    <source>
        <dbReference type="Proteomes" id="UP000007879"/>
    </source>
</evidence>
<dbReference type="PROSITE" id="PS50145">
    <property type="entry name" value="ZF_TRAF"/>
    <property type="match status" value="1"/>
</dbReference>
<feature type="zinc finger region" description="TRAF-type" evidence="4">
    <location>
        <begin position="161"/>
        <end position="209"/>
    </location>
</feature>
<dbReference type="PANTHER" id="PTHR10131">
    <property type="entry name" value="TNF RECEPTOR ASSOCIATED FACTOR"/>
    <property type="match status" value="1"/>
</dbReference>
<evidence type="ECO:0000256" key="3">
    <source>
        <dbReference type="ARBA" id="ARBA00022833"/>
    </source>
</evidence>
<dbReference type="SUPFAM" id="SSF49599">
    <property type="entry name" value="TRAF domain-like"/>
    <property type="match status" value="1"/>
</dbReference>
<dbReference type="Pfam" id="PF02176">
    <property type="entry name" value="zf-TRAF"/>
    <property type="match status" value="1"/>
</dbReference>
<evidence type="ECO:0000259" key="7">
    <source>
        <dbReference type="PROSITE" id="PS50145"/>
    </source>
</evidence>
<reference evidence="9" key="1">
    <citation type="journal article" date="2010" name="Nature">
        <title>The Amphimedon queenslandica genome and the evolution of animal complexity.</title>
        <authorList>
            <person name="Srivastava M."/>
            <person name="Simakov O."/>
            <person name="Chapman J."/>
            <person name="Fahey B."/>
            <person name="Gauthier M.E."/>
            <person name="Mitros T."/>
            <person name="Richards G.S."/>
            <person name="Conaco C."/>
            <person name="Dacre M."/>
            <person name="Hellsten U."/>
            <person name="Larroux C."/>
            <person name="Putnam N.H."/>
            <person name="Stanke M."/>
            <person name="Adamska M."/>
            <person name="Darling A."/>
            <person name="Degnan S.M."/>
            <person name="Oakley T.H."/>
            <person name="Plachetzki D.C."/>
            <person name="Zhai Y."/>
            <person name="Adamski M."/>
            <person name="Calcino A."/>
            <person name="Cummins S.F."/>
            <person name="Goodstein D.M."/>
            <person name="Harris C."/>
            <person name="Jackson D.J."/>
            <person name="Leys S.P."/>
            <person name="Shu S."/>
            <person name="Woodcroft B.J."/>
            <person name="Vervoort M."/>
            <person name="Kosik K.S."/>
            <person name="Manning G."/>
            <person name="Degnan B.M."/>
            <person name="Rokhsar D.S."/>
        </authorList>
    </citation>
    <scope>NUCLEOTIDE SEQUENCE [LARGE SCALE GENOMIC DNA]</scope>
</reference>
<dbReference type="InterPro" id="IPR001841">
    <property type="entry name" value="Znf_RING"/>
</dbReference>
<organism evidence="8">
    <name type="scientific">Amphimedon queenslandica</name>
    <name type="common">Sponge</name>
    <dbReference type="NCBI Taxonomy" id="400682"/>
    <lineage>
        <taxon>Eukaryota</taxon>
        <taxon>Metazoa</taxon>
        <taxon>Porifera</taxon>
        <taxon>Demospongiae</taxon>
        <taxon>Heteroscleromorpha</taxon>
        <taxon>Haplosclerida</taxon>
        <taxon>Niphatidae</taxon>
        <taxon>Amphimedon</taxon>
    </lineage>
</organism>
<evidence type="ECO:0000256" key="2">
    <source>
        <dbReference type="ARBA" id="ARBA00022771"/>
    </source>
</evidence>
<dbReference type="eggNOG" id="KOG0297">
    <property type="taxonomic scope" value="Eukaryota"/>
</dbReference>
<dbReference type="InterPro" id="IPR001293">
    <property type="entry name" value="Znf_TRAF"/>
</dbReference>
<keyword evidence="3 4" id="KW-0862">Zinc</keyword>
<dbReference type="AlphaFoldDB" id="A0A1X7V7W2"/>
<evidence type="ECO:0000313" key="8">
    <source>
        <dbReference type="EnsemblMetazoa" id="Aqu2.1.36063_001"/>
    </source>
</evidence>
<keyword evidence="9" id="KW-1185">Reference proteome</keyword>
<dbReference type="GO" id="GO:0008270">
    <property type="term" value="F:zinc ion binding"/>
    <property type="evidence" value="ECO:0007669"/>
    <property type="project" value="UniProtKB-KW"/>
</dbReference>
<dbReference type="PROSITE" id="PS50089">
    <property type="entry name" value="ZF_RING_2"/>
    <property type="match status" value="1"/>
</dbReference>
<keyword evidence="5" id="KW-0175">Coiled coil</keyword>
<evidence type="ECO:0008006" key="10">
    <source>
        <dbReference type="Google" id="ProtNLM"/>
    </source>
</evidence>
<dbReference type="PANTHER" id="PTHR10131:SF94">
    <property type="entry name" value="TNF RECEPTOR-ASSOCIATED FACTOR 4"/>
    <property type="match status" value="1"/>
</dbReference>
<dbReference type="EnsemblMetazoa" id="Aqu2.1.36063_001">
    <property type="protein sequence ID" value="Aqu2.1.36063_001"/>
    <property type="gene ID" value="Aqu2.1.36063"/>
</dbReference>
<evidence type="ECO:0000256" key="4">
    <source>
        <dbReference type="PROSITE-ProRule" id="PRU00207"/>
    </source>
</evidence>
<evidence type="ECO:0000256" key="1">
    <source>
        <dbReference type="ARBA" id="ARBA00022723"/>
    </source>
</evidence>
<dbReference type="InterPro" id="IPR013083">
    <property type="entry name" value="Znf_RING/FYVE/PHD"/>
</dbReference>
<dbReference type="InParanoid" id="A0A1X7V7W2"/>
<dbReference type="Proteomes" id="UP000007879">
    <property type="component" value="Unassembled WGS sequence"/>
</dbReference>
<dbReference type="OrthoDB" id="10051587at2759"/>